<dbReference type="PANTHER" id="PTHR43649">
    <property type="entry name" value="ARABINOSE-BINDING PROTEIN-RELATED"/>
    <property type="match status" value="1"/>
</dbReference>
<dbReference type="InterPro" id="IPR050490">
    <property type="entry name" value="Bact_solute-bd_prot1"/>
</dbReference>
<dbReference type="SUPFAM" id="SSF53850">
    <property type="entry name" value="Periplasmic binding protein-like II"/>
    <property type="match status" value="1"/>
</dbReference>
<feature type="chain" id="PRO_5038946637" evidence="1">
    <location>
        <begin position="21"/>
        <end position="435"/>
    </location>
</feature>
<evidence type="ECO:0000313" key="2">
    <source>
        <dbReference type="EMBL" id="SFB44506.1"/>
    </source>
</evidence>
<dbReference type="EMBL" id="FOKG01000011">
    <property type="protein sequence ID" value="SFB44506.1"/>
    <property type="molecule type" value="Genomic_DNA"/>
</dbReference>
<keyword evidence="3" id="KW-1185">Reference proteome</keyword>
<dbReference type="Gene3D" id="3.40.190.10">
    <property type="entry name" value="Periplasmic binding protein-like II"/>
    <property type="match status" value="1"/>
</dbReference>
<protein>
    <submittedName>
        <fullName evidence="2">Cellobiose transport system substrate-binding protein</fullName>
    </submittedName>
</protein>
<dbReference type="AlphaFoldDB" id="A0A1I1B4D8"/>
<dbReference type="OrthoDB" id="3226017at2"/>
<dbReference type="Pfam" id="PF13416">
    <property type="entry name" value="SBP_bac_8"/>
    <property type="match status" value="1"/>
</dbReference>
<organism evidence="2 3">
    <name type="scientific">Amycolatopsis marina</name>
    <dbReference type="NCBI Taxonomy" id="490629"/>
    <lineage>
        <taxon>Bacteria</taxon>
        <taxon>Bacillati</taxon>
        <taxon>Actinomycetota</taxon>
        <taxon>Actinomycetes</taxon>
        <taxon>Pseudonocardiales</taxon>
        <taxon>Pseudonocardiaceae</taxon>
        <taxon>Amycolatopsis</taxon>
    </lineage>
</organism>
<name>A0A1I1B4D8_9PSEU</name>
<dbReference type="RefSeq" id="WP_091674683.1">
    <property type="nucleotide sequence ID" value="NZ_FOKG01000011.1"/>
</dbReference>
<proteinExistence type="predicted"/>
<sequence length="435" mass="45686">MSLIRGIPATRALVAPFAVSALLLAGCGGTDSADGGSGDQGPVTLTINVFGDNFSLPDNRSIYDEYERLNQGVTIVENRGDFSTHHQNLQARLTAGSGAADLELIEVGQIAGFVGQHDKFVDFAGADVDTAEWTAAVLERASSADGGALIGLPTDIGGLAMCYRKDIFEQAGLPTDRDEVSALWPTWQDYVATGDRFGARAPDGVKWFDAGGHLFMGVLGNEEQTYYNEAGDLIVESNPVVRAAWDLATEAIQAGQSAALPEFSPEWNTGFQQGQFATVTCPAWMMGYVQANAPETSGKWDIATIPGGSGNWGGSYVTVPAQGANKDAAVALAKWLTAPEQAIRIFQEIGNFPSQQSTWKTPEVAEFAPPFFGSAPAGEIFPASLADAPVQVTGPQSGVIGNAFADALNSVEQGTDPAAAWEQVMRDIKSAAGDG</sequence>
<dbReference type="PANTHER" id="PTHR43649:SF32">
    <property type="entry name" value="SUGAR BINDING SECRETED PROTEIN"/>
    <property type="match status" value="1"/>
</dbReference>
<dbReference type="InterPro" id="IPR006059">
    <property type="entry name" value="SBP"/>
</dbReference>
<accession>A0A1I1B4D8</accession>
<feature type="signal peptide" evidence="1">
    <location>
        <begin position="1"/>
        <end position="20"/>
    </location>
</feature>
<dbReference type="STRING" id="490629.SAMN05216266_111218"/>
<dbReference type="PROSITE" id="PS51257">
    <property type="entry name" value="PROKAR_LIPOPROTEIN"/>
    <property type="match status" value="1"/>
</dbReference>
<evidence type="ECO:0000256" key="1">
    <source>
        <dbReference type="SAM" id="SignalP"/>
    </source>
</evidence>
<dbReference type="Proteomes" id="UP000243799">
    <property type="component" value="Unassembled WGS sequence"/>
</dbReference>
<gene>
    <name evidence="2" type="ORF">SAMN05216266_111218</name>
</gene>
<keyword evidence="1" id="KW-0732">Signal</keyword>
<reference evidence="3" key="1">
    <citation type="submission" date="2016-10" db="EMBL/GenBank/DDBJ databases">
        <authorList>
            <person name="Varghese N."/>
            <person name="Submissions S."/>
        </authorList>
    </citation>
    <scope>NUCLEOTIDE SEQUENCE [LARGE SCALE GENOMIC DNA]</scope>
    <source>
        <strain evidence="3">CGMCC 4.3568</strain>
    </source>
</reference>
<evidence type="ECO:0000313" key="3">
    <source>
        <dbReference type="Proteomes" id="UP000243799"/>
    </source>
</evidence>